<dbReference type="InterPro" id="IPR020471">
    <property type="entry name" value="AKR"/>
</dbReference>
<gene>
    <name evidence="5" type="ORF">ACFSCZ_11140</name>
</gene>
<dbReference type="RefSeq" id="WP_380774008.1">
    <property type="nucleotide sequence ID" value="NZ_JBHUEO010000030.1"/>
</dbReference>
<name>A0ABW4KGV5_9BACI</name>
<feature type="domain" description="NADP-dependent oxidoreductase" evidence="4">
    <location>
        <begin position="25"/>
        <end position="261"/>
    </location>
</feature>
<reference evidence="6" key="1">
    <citation type="journal article" date="2019" name="Int. J. Syst. Evol. Microbiol.">
        <title>The Global Catalogue of Microorganisms (GCM) 10K type strain sequencing project: providing services to taxonomists for standard genome sequencing and annotation.</title>
        <authorList>
            <consortium name="The Broad Institute Genomics Platform"/>
            <consortium name="The Broad Institute Genome Sequencing Center for Infectious Disease"/>
            <person name="Wu L."/>
            <person name="Ma J."/>
        </authorList>
    </citation>
    <scope>NUCLEOTIDE SEQUENCE [LARGE SCALE GENOMIC DNA]</scope>
    <source>
        <strain evidence="6">CGMCC 1.12295</strain>
    </source>
</reference>
<evidence type="ECO:0000313" key="6">
    <source>
        <dbReference type="Proteomes" id="UP001597301"/>
    </source>
</evidence>
<evidence type="ECO:0000256" key="2">
    <source>
        <dbReference type="ARBA" id="ARBA00022857"/>
    </source>
</evidence>
<dbReference type="Proteomes" id="UP001597301">
    <property type="component" value="Unassembled WGS sequence"/>
</dbReference>
<dbReference type="PROSITE" id="PS00798">
    <property type="entry name" value="ALDOKETO_REDUCTASE_1"/>
    <property type="match status" value="1"/>
</dbReference>
<keyword evidence="2" id="KW-0521">NADP</keyword>
<evidence type="ECO:0000256" key="1">
    <source>
        <dbReference type="ARBA" id="ARBA00007905"/>
    </source>
</evidence>
<dbReference type="Pfam" id="PF00248">
    <property type="entry name" value="Aldo_ket_red"/>
    <property type="match status" value="1"/>
</dbReference>
<dbReference type="PROSITE" id="PS00062">
    <property type="entry name" value="ALDOKETO_REDUCTASE_2"/>
    <property type="match status" value="1"/>
</dbReference>
<evidence type="ECO:0000256" key="3">
    <source>
        <dbReference type="ARBA" id="ARBA00023002"/>
    </source>
</evidence>
<dbReference type="PANTHER" id="PTHR43827">
    <property type="entry name" value="2,5-DIKETO-D-GLUCONIC ACID REDUCTASE"/>
    <property type="match status" value="1"/>
</dbReference>
<keyword evidence="3" id="KW-0560">Oxidoreductase</keyword>
<comment type="similarity">
    <text evidence="1">Belongs to the aldo/keto reductase family.</text>
</comment>
<evidence type="ECO:0000259" key="4">
    <source>
        <dbReference type="Pfam" id="PF00248"/>
    </source>
</evidence>
<accession>A0ABW4KGV5</accession>
<organism evidence="5 6">
    <name type="scientific">Siminovitchia sediminis</name>
    <dbReference type="NCBI Taxonomy" id="1274353"/>
    <lineage>
        <taxon>Bacteria</taxon>
        <taxon>Bacillati</taxon>
        <taxon>Bacillota</taxon>
        <taxon>Bacilli</taxon>
        <taxon>Bacillales</taxon>
        <taxon>Bacillaceae</taxon>
        <taxon>Siminovitchia</taxon>
    </lineage>
</organism>
<keyword evidence="6" id="KW-1185">Reference proteome</keyword>
<dbReference type="SUPFAM" id="SSF51430">
    <property type="entry name" value="NAD(P)-linked oxidoreductase"/>
    <property type="match status" value="1"/>
</dbReference>
<dbReference type="PANTHER" id="PTHR43827:SF3">
    <property type="entry name" value="NADP-DEPENDENT OXIDOREDUCTASE DOMAIN-CONTAINING PROTEIN"/>
    <property type="match status" value="1"/>
</dbReference>
<dbReference type="Gene3D" id="3.20.20.100">
    <property type="entry name" value="NADP-dependent oxidoreductase domain"/>
    <property type="match status" value="1"/>
</dbReference>
<proteinExistence type="inferred from homology"/>
<comment type="caution">
    <text evidence="5">The sequence shown here is derived from an EMBL/GenBank/DDBJ whole genome shotgun (WGS) entry which is preliminary data.</text>
</comment>
<protein>
    <submittedName>
        <fullName evidence="5">Aldo/keto reductase</fullName>
    </submittedName>
</protein>
<dbReference type="PROSITE" id="PS00063">
    <property type="entry name" value="ALDOKETO_REDUCTASE_3"/>
    <property type="match status" value="1"/>
</dbReference>
<dbReference type="InterPro" id="IPR036812">
    <property type="entry name" value="NAD(P)_OxRdtase_dom_sf"/>
</dbReference>
<evidence type="ECO:0000313" key="5">
    <source>
        <dbReference type="EMBL" id="MFD1707285.1"/>
    </source>
</evidence>
<dbReference type="PRINTS" id="PR00069">
    <property type="entry name" value="ALDKETRDTASE"/>
</dbReference>
<dbReference type="InterPro" id="IPR018170">
    <property type="entry name" value="Aldo/ket_reductase_CS"/>
</dbReference>
<dbReference type="PIRSF" id="PIRSF000097">
    <property type="entry name" value="AKR"/>
    <property type="match status" value="1"/>
</dbReference>
<sequence length="276" mass="32078">MKNIHAAKTLHNGVQMPYLGLGVYKMTEEETSAESIRYAVNTGYRLIDTATLYENEHIVGRAVKESDVEREKLFITTKVWNTDQGYDAALRAFEQSMKKLDMDYLDLYMIHWPVQGKYKDTWRALERLYDEKAVKAIGVCNFQIHHLEELAAVSNEKPVVNQVELHPRLSQEPLREYCQEQNIAVEAWSPIARGRLLEEPTLKHLAEKHRKTPAQIILRWHLQNGVIVIPKSIHKDRIRENADVFDFELSMNEMNKISALNMDERYGPDPDNLNFS</sequence>
<dbReference type="InterPro" id="IPR023210">
    <property type="entry name" value="NADP_OxRdtase_dom"/>
</dbReference>
<dbReference type="EMBL" id="JBHUEO010000030">
    <property type="protein sequence ID" value="MFD1707285.1"/>
    <property type="molecule type" value="Genomic_DNA"/>
</dbReference>